<evidence type="ECO:0000313" key="15">
    <source>
        <dbReference type="EMBL" id="AFZ79119.1"/>
    </source>
</evidence>
<name>L0AW42_THEEQ</name>
<keyword evidence="16" id="KW-1185">Reference proteome</keyword>
<feature type="domain" description="RCK N-terminal" evidence="14">
    <location>
        <begin position="727"/>
        <end position="837"/>
    </location>
</feature>
<evidence type="ECO:0000259" key="14">
    <source>
        <dbReference type="Pfam" id="PF22614"/>
    </source>
</evidence>
<proteinExistence type="predicted"/>
<dbReference type="PANTHER" id="PTHR10027">
    <property type="entry name" value="CALCIUM-ACTIVATED POTASSIUM CHANNEL ALPHA CHAIN"/>
    <property type="match status" value="1"/>
</dbReference>
<dbReference type="InterPro" id="IPR013099">
    <property type="entry name" value="K_chnl_dom"/>
</dbReference>
<comment type="catalytic activity">
    <reaction evidence="11">
        <text>K(+)(in) = K(+)(out)</text>
        <dbReference type="Rhea" id="RHEA:29463"/>
        <dbReference type="ChEBI" id="CHEBI:29103"/>
    </reaction>
</comment>
<keyword evidence="4 12" id="KW-0812">Transmembrane</keyword>
<feature type="transmembrane region" description="Helical" evidence="12">
    <location>
        <begin position="242"/>
        <end position="267"/>
    </location>
</feature>
<keyword evidence="10" id="KW-0407">Ion channel</keyword>
<evidence type="ECO:0000259" key="13">
    <source>
        <dbReference type="Pfam" id="PF07885"/>
    </source>
</evidence>
<sequence length="1023" mass="117826">MSSRRDDNTQQVYHRSLSLIRQPSYLENIDSNKYSLPKIHLDGTSVENRRSFVDKVSSYVISNKLDKNEQNLSKYKWVIFFDGLRIWIKTNYIQPVLFSKVWVVSNLLVTLLWFIVWEWAAKFMERNEGDFNLLSWSMDKIPHSYWYLEASFQLIFCLSFILNLYVSDWRCKYILSFFGLIDIIMTPILTEIMGHISNHYGLIKQTEGFQNLGLLFFGSLRFLRLLQAESLISKSFNWLPEFYVAIIGIATASFALLFSYSGIIFLIEAPIPRKNYTKPFDFIFFGVATMGTVGYGDFVPTTVYGRIVSIFFILTCVTLGAIQFKRLKAVISKKNLMIGYDLDLSYDYIFFWGPISDCQLLTYCKCISNTYYGAIENVVVASPLPLDYYEIVYMAITKNTRIKLYIIGGNEKIIGPSYASKLILSSAYTVIVNDMTTVDIQNFSDHLINDDRKTIMMALASLNITKPLGIPLGIHLHGTEYKSLLKAMSIDNVFYERELKYKLFSRSVKCKGLFYLLMTLFYTPTNAKRTRICVEELCNLFLLSGYVNEDFNEKVNSDEEALKISIYDVQNQMFELIKGMKFQLFKFKFPKVAKGWRFHDLVTQLYSMRNVFLIGIVSGNTCVLNPTEYIIGDELNYDDQDEYYGLIMAESLREVLKVSLLNFVPNDSFCKKDLMSGKIMKRASSISNLPTVSETNNTTDAPKYRGIFKVPSFSYAQSNVFIHPHQILLICGWTHDLDMFLKILFEYNDYNVIILSPFESVEVESPKSLDEYVERTVYIDGSALNAQDLINSGVYSCENIIIFNCNQNTGKPNSEMLSKDSQVLFARNLIQQILMEHQNYNKKNKIPHIISDVTHASCLEYLDPYLMANMNISCENDATNRYWDNYGEFMTSYEIASGTIFIQDMFYGILSHSNTNSENSVGHNCLDSILFGGELSIGNRIVKGGDIRLEPIAISFYGKTFENLIKYYLLVEQRICIGILRTYFMPFINHGTIKQFVIVAPQPSFILQPNDKIYIVDKSTLKF</sequence>
<dbReference type="Pfam" id="PF07885">
    <property type="entry name" value="Ion_trans_2"/>
    <property type="match status" value="1"/>
</dbReference>
<accession>L0AW42</accession>
<evidence type="ECO:0000256" key="10">
    <source>
        <dbReference type="ARBA" id="ARBA00023303"/>
    </source>
</evidence>
<evidence type="ECO:0008006" key="17">
    <source>
        <dbReference type="Google" id="ProtNLM"/>
    </source>
</evidence>
<dbReference type="GO" id="GO:0016020">
    <property type="term" value="C:membrane"/>
    <property type="evidence" value="ECO:0007669"/>
    <property type="project" value="UniProtKB-SubCell"/>
</dbReference>
<feature type="transmembrane region" description="Helical" evidence="12">
    <location>
        <begin position="97"/>
        <end position="116"/>
    </location>
</feature>
<evidence type="ECO:0000256" key="9">
    <source>
        <dbReference type="ARBA" id="ARBA00023136"/>
    </source>
</evidence>
<evidence type="ECO:0000256" key="4">
    <source>
        <dbReference type="ARBA" id="ARBA00022692"/>
    </source>
</evidence>
<keyword evidence="8" id="KW-0406">Ion transport</keyword>
<gene>
    <name evidence="15" type="ORF">BEWA_019650</name>
</gene>
<feature type="domain" description="Potassium channel" evidence="13">
    <location>
        <begin position="257"/>
        <end position="329"/>
    </location>
</feature>
<reference evidence="15 16" key="1">
    <citation type="journal article" date="2012" name="BMC Genomics">
        <title>Comparative genomic analysis and phylogenetic position of Theileria equi.</title>
        <authorList>
            <person name="Kappmeyer L.S."/>
            <person name="Thiagarajan M."/>
            <person name="Herndon D.R."/>
            <person name="Ramsay J.D."/>
            <person name="Caler E."/>
            <person name="Djikeng A."/>
            <person name="Gillespie J.J."/>
            <person name="Lau A.O."/>
            <person name="Roalson E.H."/>
            <person name="Silva J.C."/>
            <person name="Silva M.G."/>
            <person name="Suarez C.E."/>
            <person name="Ueti M.W."/>
            <person name="Nene V.M."/>
            <person name="Mealey R.H."/>
            <person name="Knowles D.P."/>
            <person name="Brayton K.A."/>
        </authorList>
    </citation>
    <scope>NUCLEOTIDE SEQUENCE [LARGE SCALE GENOMIC DNA]</scope>
    <source>
        <strain evidence="15 16">WA</strain>
    </source>
</reference>
<dbReference type="STRING" id="1537102.L0AW42"/>
<keyword evidence="7 12" id="KW-1133">Transmembrane helix</keyword>
<keyword evidence="9 12" id="KW-0472">Membrane</keyword>
<dbReference type="GO" id="GO:0005267">
    <property type="term" value="F:potassium channel activity"/>
    <property type="evidence" value="ECO:0007669"/>
    <property type="project" value="UniProtKB-KW"/>
</dbReference>
<keyword evidence="3" id="KW-0633">Potassium transport</keyword>
<keyword evidence="5" id="KW-0631">Potassium channel</keyword>
<dbReference type="SUPFAM" id="SSF81324">
    <property type="entry name" value="Voltage-gated potassium channels"/>
    <property type="match status" value="1"/>
</dbReference>
<dbReference type="OrthoDB" id="433309at2759"/>
<keyword evidence="6" id="KW-0630">Potassium</keyword>
<keyword evidence="2" id="KW-0813">Transport</keyword>
<comment type="subcellular location">
    <subcellularLocation>
        <location evidence="1">Membrane</location>
        <topology evidence="1">Multi-pass membrane protein</topology>
    </subcellularLocation>
</comment>
<dbReference type="RefSeq" id="XP_004828785.1">
    <property type="nucleotide sequence ID" value="XM_004828728.1"/>
</dbReference>
<dbReference type="AlphaFoldDB" id="L0AW42"/>
<dbReference type="Pfam" id="PF22614">
    <property type="entry name" value="Slo-like_RCK"/>
    <property type="match status" value="1"/>
</dbReference>
<feature type="transmembrane region" description="Helical" evidence="12">
    <location>
        <begin position="173"/>
        <end position="190"/>
    </location>
</feature>
<evidence type="ECO:0000256" key="7">
    <source>
        <dbReference type="ARBA" id="ARBA00022989"/>
    </source>
</evidence>
<evidence type="ECO:0000256" key="6">
    <source>
        <dbReference type="ARBA" id="ARBA00022958"/>
    </source>
</evidence>
<evidence type="ECO:0000256" key="1">
    <source>
        <dbReference type="ARBA" id="ARBA00004141"/>
    </source>
</evidence>
<dbReference type="InterPro" id="IPR047871">
    <property type="entry name" value="K_chnl_Slo-like"/>
</dbReference>
<evidence type="ECO:0000256" key="5">
    <source>
        <dbReference type="ARBA" id="ARBA00022826"/>
    </source>
</evidence>
<organism evidence="15 16">
    <name type="scientific">Theileria equi strain WA</name>
    <dbReference type="NCBI Taxonomy" id="1537102"/>
    <lineage>
        <taxon>Eukaryota</taxon>
        <taxon>Sar</taxon>
        <taxon>Alveolata</taxon>
        <taxon>Apicomplexa</taxon>
        <taxon>Aconoidasida</taxon>
        <taxon>Piroplasmida</taxon>
        <taxon>Theileriidae</taxon>
        <taxon>Theileria</taxon>
    </lineage>
</organism>
<dbReference type="InterPro" id="IPR003148">
    <property type="entry name" value="RCK_N"/>
</dbReference>
<dbReference type="KEGG" id="beq:BEWA_019650"/>
<evidence type="ECO:0000256" key="3">
    <source>
        <dbReference type="ARBA" id="ARBA00022538"/>
    </source>
</evidence>
<evidence type="ECO:0000256" key="11">
    <source>
        <dbReference type="ARBA" id="ARBA00034430"/>
    </source>
</evidence>
<dbReference type="eggNOG" id="ENOG502T0AJ">
    <property type="taxonomic scope" value="Eukaryota"/>
</dbReference>
<dbReference type="EMBL" id="CP001669">
    <property type="protein sequence ID" value="AFZ79119.1"/>
    <property type="molecule type" value="Genomic_DNA"/>
</dbReference>
<feature type="transmembrane region" description="Helical" evidence="12">
    <location>
        <begin position="145"/>
        <end position="166"/>
    </location>
</feature>
<dbReference type="Gene3D" id="1.10.287.70">
    <property type="match status" value="1"/>
</dbReference>
<evidence type="ECO:0000256" key="2">
    <source>
        <dbReference type="ARBA" id="ARBA00022448"/>
    </source>
</evidence>
<dbReference type="VEuPathDB" id="PiroplasmaDB:BEWA_019650"/>
<evidence type="ECO:0000256" key="12">
    <source>
        <dbReference type="SAM" id="Phobius"/>
    </source>
</evidence>
<dbReference type="PANTHER" id="PTHR10027:SF10">
    <property type="entry name" value="SLOWPOKE 2, ISOFORM D"/>
    <property type="match status" value="1"/>
</dbReference>
<dbReference type="Proteomes" id="UP000031512">
    <property type="component" value="Chromosome 1"/>
</dbReference>
<evidence type="ECO:0000313" key="16">
    <source>
        <dbReference type="Proteomes" id="UP000031512"/>
    </source>
</evidence>
<protein>
    <recommendedName>
        <fullName evidence="17">Potassium channel domain-containing protein</fullName>
    </recommendedName>
</protein>
<feature type="transmembrane region" description="Helical" evidence="12">
    <location>
        <begin position="304"/>
        <end position="324"/>
    </location>
</feature>
<evidence type="ECO:0000256" key="8">
    <source>
        <dbReference type="ARBA" id="ARBA00023065"/>
    </source>
</evidence>
<dbReference type="GeneID" id="15803744"/>